<dbReference type="Pfam" id="PF15410">
    <property type="entry name" value="PH_9"/>
    <property type="match status" value="1"/>
</dbReference>
<feature type="compositionally biased region" description="Polar residues" evidence="1">
    <location>
        <begin position="200"/>
        <end position="220"/>
    </location>
</feature>
<feature type="compositionally biased region" description="Polar residues" evidence="1">
    <location>
        <begin position="508"/>
        <end position="522"/>
    </location>
</feature>
<feature type="compositionally biased region" description="Low complexity" evidence="1">
    <location>
        <begin position="291"/>
        <end position="309"/>
    </location>
</feature>
<evidence type="ECO:0000313" key="2">
    <source>
        <dbReference type="EMBL" id="WWD21934.1"/>
    </source>
</evidence>
<dbReference type="PROSITE" id="PS50003">
    <property type="entry name" value="PH_DOMAIN"/>
    <property type="match status" value="1"/>
</dbReference>
<dbReference type="RefSeq" id="XP_031861776.1">
    <property type="nucleotide sequence ID" value="XM_032003778.1"/>
</dbReference>
<feature type="compositionally biased region" description="Polar residues" evidence="1">
    <location>
        <begin position="467"/>
        <end position="497"/>
    </location>
</feature>
<sequence>MPSLGRTRSPVIPPTTSRSNSNTNLSPSPSSLSATAGARHSTSSNRSLRKTEADFEAALLHPESTIFISAGPPGDTIGEEGDSDLDAVSAISVSTITTAPTVGPGAGGVVKNSLQPSPEISMKPLEMLRGGDEDAPLPIEKRSFEEDLRDVGGSKTWKDDRRIGLGIGESNSHAGGGVGRLLDSPVKGMPVPGVIPPTPSTSGHARRSSQMTMGSITSAGTGAAWDSPTGSRRASKSLGIDAELGIEPKSKTVVTKRRSIFRSPGTASSPDLATLVRKAKEAKATNPNHGTPTSTTATTQSPAQAQTQTKVPPPLSSTQPTQPSSSTNGHRGAQPQSQPQPQAGPSTQASPSPAPPSPTRQPSRGRSATGSGQKLTEEQVDGNGNIMGTYTMATVAEGSRSASRSRQNSADDGFKSMRSKARGVFGKMFSSAKDTTPSTSTASSSSRPPVPPVPSAYVDPTRKTRSPVPQSSDVFGTLDNSPRQSLRSPHTLHQQRVPSPIYEERRSMSPTTSRQVSSNSILSMDKPLPAVRDEDDTTQRSASETRKSSLHVRQPASTADEQDSPPRPAHQPSASPATAAVSSFSDDMAGMLADIGQSEPARELGLPPDSLRSRNPDKIRSSTMDTAREVVRSNRLPSDLGRPLPSDDGSRYLLSPVPTQRTSSLPTSPKIGQPPAAPQRTASSPHPSMTGDSSLMPVVSSVSRSSSRSSTRRSSERQRSVNPPTNDLPSASMLSDEKDVQSEKSISPLLPQSVKLVSSPRPDSLRSTSHDPTTEGLAKSSFIHTSPWGKQTPRMRSNTQASDQLEIVNSLPGTPSKRDGSEEEDEEEKGRRLACEFLEGDYSSIQADRVAEFLGGPRTVNNIALKYYMQYFDMKGQNLVDAFRELCQKLHLKAESQEIDRIIEGFSARYFDCNPTTVFGTPGVVHTVTAAMLMLNTDLHIAELNKHMSRTDFIRNAMRAINESIPGADRASTPDLVRDDSGSVRLGFGSTGSMAPSFVSMRAKTPTQPPQSAQRSTSAPIVSSPAPPSRTDSTSSIATHGLDGKQRGSSTTVSSFAYGKAWEVEAEAALRDIYSNVRADKILLPISGSASANNRQSMISINSTGPYDGRSKTVRSPSDRVNALKRGSIRGVQGLLNNPYGSQWSTSDGRLSPTPSYATSINEGFGSFAPTLGFASNLSHTVIREHDDEVRSINTRSSVNTMEDMDDDELALLGAPWAKEGLLSRKLYWEAVNKRAKKNDWKQYFTVISKGELYMFTFGEKGGSNFMGGSVGGGNWMENANANGRFSLMHTMAVALPKPGYNASRPYCFSLALPTGETSFFQAGTEDLVTEWVSTCNYWAARKSRQPLQGGVSNMEYGWNRVIDSADDHDQDDKASVRSAKSNLSKLGGGTYGRRGTGSGVNDRVYINDWKPPLPATIPSSLDEEAQLEALQSYVRLLVDELEQHKSVEEPMKFLFSPGSKNLAKARDNWKAKSHYIHTEIFKYETYVEALRNAISLRVKKQGEKKLEKSLATSMKSLNRAAEESDDDKVGDDAESDVGEEERAVTPNAGRAEGTIRR</sequence>
<dbReference type="PANTHER" id="PTHR10663">
    <property type="entry name" value="GUANYL-NUCLEOTIDE EXCHANGE FACTOR"/>
    <property type="match status" value="1"/>
</dbReference>
<feature type="compositionally biased region" description="Low complexity" evidence="1">
    <location>
        <begin position="14"/>
        <end position="33"/>
    </location>
</feature>
<accession>A0A5M6C138</accession>
<dbReference type="GO" id="GO:0032012">
    <property type="term" value="P:regulation of ARF protein signal transduction"/>
    <property type="evidence" value="ECO:0007669"/>
    <property type="project" value="InterPro"/>
</dbReference>
<keyword evidence="3" id="KW-1185">Reference proteome</keyword>
<evidence type="ECO:0000313" key="3">
    <source>
        <dbReference type="Proteomes" id="UP000322225"/>
    </source>
</evidence>
<dbReference type="PANTHER" id="PTHR10663:SF373">
    <property type="entry name" value="PH AND SEC7 DOMAIN-CONTAINING PROTEIN C11E3.11C"/>
    <property type="match status" value="1"/>
</dbReference>
<feature type="compositionally biased region" description="Basic and acidic residues" evidence="1">
    <location>
        <begin position="611"/>
        <end position="632"/>
    </location>
</feature>
<dbReference type="InterPro" id="IPR023394">
    <property type="entry name" value="Sec7_C_sf"/>
</dbReference>
<dbReference type="PROSITE" id="PS50190">
    <property type="entry name" value="SEC7"/>
    <property type="match status" value="1"/>
</dbReference>
<feature type="compositionally biased region" description="Acidic residues" evidence="1">
    <location>
        <begin position="1524"/>
        <end position="1540"/>
    </location>
</feature>
<feature type="compositionally biased region" description="Low complexity" evidence="1">
    <location>
        <begin position="693"/>
        <end position="709"/>
    </location>
</feature>
<feature type="compositionally biased region" description="Basic and acidic residues" evidence="1">
    <location>
        <begin position="139"/>
        <end position="163"/>
    </location>
</feature>
<dbReference type="OrthoDB" id="2157641at2759"/>
<reference evidence="2" key="2">
    <citation type="submission" date="2024-01" db="EMBL/GenBank/DDBJ databases">
        <title>Comparative genomics of Cryptococcus and Kwoniella reveals pathogenesis evolution and contrasting modes of karyotype evolution via chromosome fusion or intercentromeric recombination.</title>
        <authorList>
            <person name="Coelho M.A."/>
            <person name="David-Palma M."/>
            <person name="Shea T."/>
            <person name="Bowers K."/>
            <person name="McGinley-Smith S."/>
            <person name="Mohammad A.W."/>
            <person name="Gnirke A."/>
            <person name="Yurkov A.M."/>
            <person name="Nowrousian M."/>
            <person name="Sun S."/>
            <person name="Cuomo C.A."/>
            <person name="Heitman J."/>
        </authorList>
    </citation>
    <scope>NUCLEOTIDE SEQUENCE</scope>
    <source>
        <strain evidence="2">CBS 12478</strain>
    </source>
</reference>
<proteinExistence type="predicted"/>
<dbReference type="SMART" id="SM00222">
    <property type="entry name" value="Sec7"/>
    <property type="match status" value="1"/>
</dbReference>
<dbReference type="GO" id="GO:0005085">
    <property type="term" value="F:guanyl-nucleotide exchange factor activity"/>
    <property type="evidence" value="ECO:0007669"/>
    <property type="project" value="InterPro"/>
</dbReference>
<dbReference type="InterPro" id="IPR001849">
    <property type="entry name" value="PH_domain"/>
</dbReference>
<feature type="compositionally biased region" description="Polar residues" evidence="1">
    <location>
        <begin position="680"/>
        <end position="692"/>
    </location>
</feature>
<dbReference type="EMBL" id="CP144062">
    <property type="protein sequence ID" value="WWD21934.1"/>
    <property type="molecule type" value="Genomic_DNA"/>
</dbReference>
<feature type="region of interest" description="Disordered" evidence="1">
    <location>
        <begin position="98"/>
        <end position="830"/>
    </location>
</feature>
<feature type="region of interest" description="Disordered" evidence="1">
    <location>
        <begin position="1368"/>
        <end position="1393"/>
    </location>
</feature>
<dbReference type="KEGG" id="ksn:43587905"/>
<feature type="compositionally biased region" description="Polar residues" evidence="1">
    <location>
        <begin position="794"/>
        <end position="803"/>
    </location>
</feature>
<dbReference type="GeneID" id="43587905"/>
<dbReference type="InterPro" id="IPR035999">
    <property type="entry name" value="Sec7_dom_sf"/>
</dbReference>
<feature type="compositionally biased region" description="Polar residues" evidence="1">
    <location>
        <begin position="364"/>
        <end position="374"/>
    </location>
</feature>
<dbReference type="InterPro" id="IPR011993">
    <property type="entry name" value="PH-like_dom_sf"/>
</dbReference>
<dbReference type="Gene3D" id="2.30.29.30">
    <property type="entry name" value="Pleckstrin-homology domain (PH domain)/Phosphotyrosine-binding domain (PTB)"/>
    <property type="match status" value="1"/>
</dbReference>
<dbReference type="InterPro" id="IPR000904">
    <property type="entry name" value="Sec7_dom"/>
</dbReference>
<name>A0A5M6C138_9TREE</name>
<feature type="compositionally biased region" description="Polar residues" evidence="1">
    <location>
        <begin position="657"/>
        <end position="667"/>
    </location>
</feature>
<organism evidence="2 3">
    <name type="scientific">Kwoniella shandongensis</name>
    <dbReference type="NCBI Taxonomy" id="1734106"/>
    <lineage>
        <taxon>Eukaryota</taxon>
        <taxon>Fungi</taxon>
        <taxon>Dikarya</taxon>
        <taxon>Basidiomycota</taxon>
        <taxon>Agaricomycotina</taxon>
        <taxon>Tremellomycetes</taxon>
        <taxon>Tremellales</taxon>
        <taxon>Cryptococcaceae</taxon>
        <taxon>Kwoniella</taxon>
    </lineage>
</organism>
<feature type="compositionally biased region" description="Low complexity" evidence="1">
    <location>
        <begin position="573"/>
        <end position="585"/>
    </location>
</feature>
<dbReference type="InterPro" id="IPR041681">
    <property type="entry name" value="PH_9"/>
</dbReference>
<feature type="compositionally biased region" description="Low complexity" evidence="1">
    <location>
        <begin position="430"/>
        <end position="447"/>
    </location>
</feature>
<feature type="region of interest" description="Disordered" evidence="1">
    <location>
        <begin position="1099"/>
        <end position="1119"/>
    </location>
</feature>
<dbReference type="Pfam" id="PF01369">
    <property type="entry name" value="Sec7"/>
    <property type="match status" value="1"/>
</dbReference>
<dbReference type="Proteomes" id="UP000322225">
    <property type="component" value="Chromosome 12"/>
</dbReference>
<protein>
    <submittedName>
        <fullName evidence="2">Uncharacterized protein</fullName>
    </submittedName>
</protein>
<feature type="region of interest" description="Disordered" evidence="1">
    <location>
        <begin position="1517"/>
        <end position="1558"/>
    </location>
</feature>
<feature type="compositionally biased region" description="Low complexity" evidence="1">
    <location>
        <begin position="316"/>
        <end position="351"/>
    </location>
</feature>
<dbReference type="Gene3D" id="1.10.1000.11">
    <property type="entry name" value="Arf Nucleotide-binding Site Opener,domain 2"/>
    <property type="match status" value="1"/>
</dbReference>
<reference evidence="2" key="1">
    <citation type="submission" date="2017-08" db="EMBL/GenBank/DDBJ databases">
        <authorList>
            <person name="Cuomo C."/>
            <person name="Billmyre B."/>
            <person name="Heitman J."/>
        </authorList>
    </citation>
    <scope>NUCLEOTIDE SEQUENCE</scope>
    <source>
        <strain evidence="2">CBS 12478</strain>
    </source>
</reference>
<feature type="region of interest" description="Disordered" evidence="1">
    <location>
        <begin position="1001"/>
        <end position="1051"/>
    </location>
</feature>
<dbReference type="SUPFAM" id="SSF50729">
    <property type="entry name" value="PH domain-like"/>
    <property type="match status" value="1"/>
</dbReference>
<feature type="region of interest" description="Disordered" evidence="1">
    <location>
        <begin position="1"/>
        <end position="50"/>
    </location>
</feature>
<feature type="compositionally biased region" description="Polar residues" evidence="1">
    <location>
        <begin position="722"/>
        <end position="733"/>
    </location>
</feature>
<dbReference type="SUPFAM" id="SSF48425">
    <property type="entry name" value="Sec7 domain"/>
    <property type="match status" value="1"/>
</dbReference>
<evidence type="ECO:0000256" key="1">
    <source>
        <dbReference type="SAM" id="MobiDB-lite"/>
    </source>
</evidence>
<gene>
    <name evidence="2" type="ORF">CI109_106422</name>
</gene>